<name>A0A1A9B9M6_9ACTN</name>
<feature type="signal peptide" evidence="1">
    <location>
        <begin position="1"/>
        <end position="30"/>
    </location>
</feature>
<evidence type="ECO:0000256" key="1">
    <source>
        <dbReference type="SAM" id="SignalP"/>
    </source>
</evidence>
<gene>
    <name evidence="2" type="ORF">GA0070622_2785</name>
</gene>
<keyword evidence="3" id="KW-1185">Reference proteome</keyword>
<protein>
    <submittedName>
        <fullName evidence="2">Uncharacterized protein</fullName>
    </submittedName>
</protein>
<accession>A0A1A9B9M6</accession>
<reference evidence="3" key="1">
    <citation type="submission" date="2016-06" db="EMBL/GenBank/DDBJ databases">
        <authorList>
            <person name="Varghese N."/>
            <person name="Submissions Spin"/>
        </authorList>
    </citation>
    <scope>NUCLEOTIDE SEQUENCE [LARGE SCALE GENOMIC DNA]</scope>
    <source>
        <strain evidence="3">DSM 45794</strain>
    </source>
</reference>
<sequence>MRPLRTLFAAAGAALLGLGLLVAPANEARAAGVDGLRDAVTSALLARAATSDVSGLRAADQDDTRVTITRHAGRRWAWRPAAR</sequence>
<dbReference type="RefSeq" id="WP_176710474.1">
    <property type="nucleotide sequence ID" value="NZ_FLRH01000003.1"/>
</dbReference>
<feature type="chain" id="PRO_5008384003" evidence="1">
    <location>
        <begin position="31"/>
        <end position="83"/>
    </location>
</feature>
<organism evidence="2 3">
    <name type="scientific">Micromonospora sediminicola</name>
    <dbReference type="NCBI Taxonomy" id="946078"/>
    <lineage>
        <taxon>Bacteria</taxon>
        <taxon>Bacillati</taxon>
        <taxon>Actinomycetota</taxon>
        <taxon>Actinomycetes</taxon>
        <taxon>Micromonosporales</taxon>
        <taxon>Micromonosporaceae</taxon>
        <taxon>Micromonospora</taxon>
    </lineage>
</organism>
<proteinExistence type="predicted"/>
<dbReference type="STRING" id="946078.GA0070622_2785"/>
<dbReference type="EMBL" id="FLRH01000003">
    <property type="protein sequence ID" value="SBT65776.1"/>
    <property type="molecule type" value="Genomic_DNA"/>
</dbReference>
<keyword evidence="1" id="KW-0732">Signal</keyword>
<dbReference type="AlphaFoldDB" id="A0A1A9B9M6"/>
<evidence type="ECO:0000313" key="3">
    <source>
        <dbReference type="Proteomes" id="UP000199558"/>
    </source>
</evidence>
<evidence type="ECO:0000313" key="2">
    <source>
        <dbReference type="EMBL" id="SBT65776.1"/>
    </source>
</evidence>
<dbReference type="Proteomes" id="UP000199558">
    <property type="component" value="Unassembled WGS sequence"/>
</dbReference>